<proteinExistence type="predicted"/>
<gene>
    <name evidence="4" type="ORF">HaLaN_19185</name>
</gene>
<name>A0A699ZIL7_HAELA</name>
<feature type="domain" description="Calcineurin-like phosphoesterase" evidence="3">
    <location>
        <begin position="9"/>
        <end position="163"/>
    </location>
</feature>
<evidence type="ECO:0000313" key="4">
    <source>
        <dbReference type="EMBL" id="GFH21815.1"/>
    </source>
</evidence>
<dbReference type="AlphaFoldDB" id="A0A699ZIL7"/>
<keyword evidence="5" id="KW-1185">Reference proteome</keyword>
<protein>
    <submittedName>
        <fullName evidence="4">Metallophos domain-containing protein</fullName>
    </submittedName>
</protein>
<accession>A0A699ZIL7</accession>
<dbReference type="Gene3D" id="3.60.21.10">
    <property type="match status" value="2"/>
</dbReference>
<sequence length="247" mass="27502">MMSQLGGCYRPTFVVSTGDNFYHSGLKGPADPTFTQTFTSVYTDKSLMVPWYAVLGNHDYGELDSKQLRLCSSPTFSSCPAGCCYSPSWQTNMSHLDWRWNAHQALMRNSTARWKVVVGHHPVRSYGEHCKGGKGGDCVDMQWLRPIMAEHQAAAYFSGHEHDLQLIKSKATASPTDPVYYVVSGAGSDIRDHDYSNVEQDTERETNFLAGKAGFVAVFIKDGRMTLHVWADGTFSPAYMVDIPLPQ</sequence>
<evidence type="ECO:0000259" key="3">
    <source>
        <dbReference type="Pfam" id="PF00149"/>
    </source>
</evidence>
<reference evidence="4 5" key="1">
    <citation type="submission" date="2020-02" db="EMBL/GenBank/DDBJ databases">
        <title>Draft genome sequence of Haematococcus lacustris strain NIES-144.</title>
        <authorList>
            <person name="Morimoto D."/>
            <person name="Nakagawa S."/>
            <person name="Yoshida T."/>
            <person name="Sawayama S."/>
        </authorList>
    </citation>
    <scope>NUCLEOTIDE SEQUENCE [LARGE SCALE GENOMIC DNA]</scope>
    <source>
        <strain evidence="4 5">NIES-144</strain>
    </source>
</reference>
<feature type="non-terminal residue" evidence="4">
    <location>
        <position position="1"/>
    </location>
</feature>
<comment type="caution">
    <text evidence="4">The sequence shown here is derived from an EMBL/GenBank/DDBJ whole genome shotgun (WGS) entry which is preliminary data.</text>
</comment>
<dbReference type="InterPro" id="IPR051558">
    <property type="entry name" value="Metallophosphoesterase_PAP"/>
</dbReference>
<dbReference type="PANTHER" id="PTHR10161:SF14">
    <property type="entry name" value="TARTRATE-RESISTANT ACID PHOSPHATASE TYPE 5"/>
    <property type="match status" value="1"/>
</dbReference>
<evidence type="ECO:0000256" key="2">
    <source>
        <dbReference type="ARBA" id="ARBA00022801"/>
    </source>
</evidence>
<evidence type="ECO:0000256" key="1">
    <source>
        <dbReference type="ARBA" id="ARBA00022729"/>
    </source>
</evidence>
<dbReference type="PANTHER" id="PTHR10161">
    <property type="entry name" value="TARTRATE-RESISTANT ACID PHOSPHATASE TYPE 5"/>
    <property type="match status" value="1"/>
</dbReference>
<dbReference type="InterPro" id="IPR004843">
    <property type="entry name" value="Calcineurin-like_PHP"/>
</dbReference>
<dbReference type="SUPFAM" id="SSF56300">
    <property type="entry name" value="Metallo-dependent phosphatases"/>
    <property type="match status" value="1"/>
</dbReference>
<evidence type="ECO:0000313" key="5">
    <source>
        <dbReference type="Proteomes" id="UP000485058"/>
    </source>
</evidence>
<dbReference type="Pfam" id="PF00149">
    <property type="entry name" value="Metallophos"/>
    <property type="match status" value="1"/>
</dbReference>
<dbReference type="EMBL" id="BLLF01001910">
    <property type="protein sequence ID" value="GFH21815.1"/>
    <property type="molecule type" value="Genomic_DNA"/>
</dbReference>
<keyword evidence="2" id="KW-0378">Hydrolase</keyword>
<keyword evidence="1" id="KW-0732">Signal</keyword>
<organism evidence="4 5">
    <name type="scientific">Haematococcus lacustris</name>
    <name type="common">Green alga</name>
    <name type="synonym">Haematococcus pluvialis</name>
    <dbReference type="NCBI Taxonomy" id="44745"/>
    <lineage>
        <taxon>Eukaryota</taxon>
        <taxon>Viridiplantae</taxon>
        <taxon>Chlorophyta</taxon>
        <taxon>core chlorophytes</taxon>
        <taxon>Chlorophyceae</taxon>
        <taxon>CS clade</taxon>
        <taxon>Chlamydomonadales</taxon>
        <taxon>Haematococcaceae</taxon>
        <taxon>Haematococcus</taxon>
    </lineage>
</organism>
<dbReference type="Proteomes" id="UP000485058">
    <property type="component" value="Unassembled WGS sequence"/>
</dbReference>
<dbReference type="GO" id="GO:0016787">
    <property type="term" value="F:hydrolase activity"/>
    <property type="evidence" value="ECO:0007669"/>
    <property type="project" value="UniProtKB-KW"/>
</dbReference>
<dbReference type="InterPro" id="IPR029052">
    <property type="entry name" value="Metallo-depent_PP-like"/>
</dbReference>